<dbReference type="GeneTree" id="ENSGT00950000183003"/>
<dbReference type="PROSITE" id="PS50297">
    <property type="entry name" value="ANK_REP_REGION"/>
    <property type="match status" value="1"/>
</dbReference>
<evidence type="ECO:0000259" key="6">
    <source>
        <dbReference type="Pfam" id="PF25877"/>
    </source>
</evidence>
<evidence type="ECO:0000256" key="2">
    <source>
        <dbReference type="ARBA" id="ARBA00023043"/>
    </source>
</evidence>
<keyword evidence="2 4" id="KW-0040">ANK repeat</keyword>
<protein>
    <submittedName>
        <fullName evidence="7">Sosondowah ankyrin repeat domain family Cb</fullName>
    </submittedName>
</protein>
<feature type="compositionally biased region" description="Polar residues" evidence="5">
    <location>
        <begin position="196"/>
        <end position="207"/>
    </location>
</feature>
<evidence type="ECO:0000256" key="5">
    <source>
        <dbReference type="SAM" id="MobiDB-lite"/>
    </source>
</evidence>
<feature type="region of interest" description="Disordered" evidence="5">
    <location>
        <begin position="132"/>
        <end position="254"/>
    </location>
</feature>
<feature type="compositionally biased region" description="Basic and acidic residues" evidence="5">
    <location>
        <begin position="146"/>
        <end position="155"/>
    </location>
</feature>
<name>A0A8C9UYH3_SCLFO</name>
<dbReference type="PANTHER" id="PTHR14491">
    <property type="entry name" value="SOSONDOWAH, ISOFORM G"/>
    <property type="match status" value="1"/>
</dbReference>
<feature type="region of interest" description="Disordered" evidence="5">
    <location>
        <begin position="92"/>
        <end position="111"/>
    </location>
</feature>
<dbReference type="Gene3D" id="1.25.40.20">
    <property type="entry name" value="Ankyrin repeat-containing domain"/>
    <property type="match status" value="1"/>
</dbReference>
<dbReference type="Ensembl" id="ENSSFOT00015005931.2">
    <property type="protein sequence ID" value="ENSSFOP00015005835.2"/>
    <property type="gene ID" value="ENSSFOG00015003788.2"/>
</dbReference>
<dbReference type="SUPFAM" id="SSF48403">
    <property type="entry name" value="Ankyrin repeat"/>
    <property type="match status" value="1"/>
</dbReference>
<reference evidence="7 8" key="1">
    <citation type="submission" date="2019-04" db="EMBL/GenBank/DDBJ databases">
        <authorList>
            <consortium name="Wellcome Sanger Institute Data Sharing"/>
        </authorList>
    </citation>
    <scope>NUCLEOTIDE SEQUENCE [LARGE SCALE GENOMIC DNA]</scope>
</reference>
<feature type="compositionally biased region" description="Polar residues" evidence="5">
    <location>
        <begin position="485"/>
        <end position="500"/>
    </location>
</feature>
<dbReference type="Proteomes" id="UP000694397">
    <property type="component" value="Chromosome 14"/>
</dbReference>
<dbReference type="InterPro" id="IPR058889">
    <property type="entry name" value="WHD_SOWAHA-C"/>
</dbReference>
<dbReference type="Pfam" id="PF25877">
    <property type="entry name" value="WHD_SOWAH"/>
    <property type="match status" value="1"/>
</dbReference>
<feature type="compositionally biased region" description="Basic and acidic residues" evidence="5">
    <location>
        <begin position="239"/>
        <end position="250"/>
    </location>
</feature>
<accession>A0A8C9UYH3</accession>
<keyword evidence="1" id="KW-0677">Repeat</keyword>
<dbReference type="SMART" id="SM00248">
    <property type="entry name" value="ANK"/>
    <property type="match status" value="2"/>
</dbReference>
<evidence type="ECO:0000256" key="3">
    <source>
        <dbReference type="ARBA" id="ARBA00038122"/>
    </source>
</evidence>
<organism evidence="7 8">
    <name type="scientific">Scleropages formosus</name>
    <name type="common">Asian bonytongue</name>
    <name type="synonym">Osteoglossum formosum</name>
    <dbReference type="NCBI Taxonomy" id="113540"/>
    <lineage>
        <taxon>Eukaryota</taxon>
        <taxon>Metazoa</taxon>
        <taxon>Chordata</taxon>
        <taxon>Craniata</taxon>
        <taxon>Vertebrata</taxon>
        <taxon>Euteleostomi</taxon>
        <taxon>Actinopterygii</taxon>
        <taxon>Neopterygii</taxon>
        <taxon>Teleostei</taxon>
        <taxon>Osteoglossocephala</taxon>
        <taxon>Osteoglossomorpha</taxon>
        <taxon>Osteoglossiformes</taxon>
        <taxon>Osteoglossidae</taxon>
        <taxon>Scleropages</taxon>
    </lineage>
</organism>
<comment type="similarity">
    <text evidence="3">Belongs to the SOWAH family.</text>
</comment>
<proteinExistence type="inferred from homology"/>
<gene>
    <name evidence="7" type="primary">SOWAHC</name>
</gene>
<reference evidence="7" key="2">
    <citation type="submission" date="2025-08" db="UniProtKB">
        <authorList>
            <consortium name="Ensembl"/>
        </authorList>
    </citation>
    <scope>IDENTIFICATION</scope>
</reference>
<dbReference type="PANTHER" id="PTHR14491:SF4">
    <property type="entry name" value="ANKYRIN REPEAT DOMAIN-CONTAINING PROTEIN SOWAHC"/>
    <property type="match status" value="1"/>
</dbReference>
<feature type="region of interest" description="Disordered" evidence="5">
    <location>
        <begin position="480"/>
        <end position="500"/>
    </location>
</feature>
<feature type="compositionally biased region" description="Basic residues" evidence="5">
    <location>
        <begin position="225"/>
        <end position="238"/>
    </location>
</feature>
<dbReference type="AlphaFoldDB" id="A0A8C9UYH3"/>
<feature type="compositionally biased region" description="Low complexity" evidence="5">
    <location>
        <begin position="172"/>
        <end position="184"/>
    </location>
</feature>
<dbReference type="InterPro" id="IPR002110">
    <property type="entry name" value="Ankyrin_rpt"/>
</dbReference>
<feature type="domain" description="SOWAHA-C winged helix-turn-helix" evidence="6">
    <location>
        <begin position="19"/>
        <end position="97"/>
    </location>
</feature>
<evidence type="ECO:0000256" key="1">
    <source>
        <dbReference type="ARBA" id="ARBA00022737"/>
    </source>
</evidence>
<dbReference type="Pfam" id="PF12796">
    <property type="entry name" value="Ank_2"/>
    <property type="match status" value="1"/>
</dbReference>
<evidence type="ECO:0000313" key="8">
    <source>
        <dbReference type="Proteomes" id="UP000694397"/>
    </source>
</evidence>
<dbReference type="OrthoDB" id="60433at2759"/>
<feature type="repeat" description="ANK" evidence="4">
    <location>
        <begin position="344"/>
        <end position="365"/>
    </location>
</feature>
<evidence type="ECO:0000256" key="4">
    <source>
        <dbReference type="PROSITE-ProRule" id="PRU00023"/>
    </source>
</evidence>
<dbReference type="InterPro" id="IPR036770">
    <property type="entry name" value="Ankyrin_rpt-contain_sf"/>
</dbReference>
<evidence type="ECO:0000313" key="7">
    <source>
        <dbReference type="Ensembl" id="ENSSFOP00015005835.2"/>
    </source>
</evidence>
<keyword evidence="8" id="KW-1185">Reference proteome</keyword>
<sequence>QRSGGWVGPRAPSLLMATDCTQESVLQFLLERGGKAKHAEITDHFKSVLPGDPAKRAAARETFKGYVDNVAVVRTENGVKYVCVKKKYRGSEKCASPANGGAVPGQNYPKRSGSGVTLTGYLALEDQHVKNDATPEASPGTGPGASKERAADRGPSKGVCLGPPVSRRRTSRGSQRSLLLSNLSEDGAGEGPLDSASVSGRDGSTPSAGRKSCLELTMNSPPQVRRSKLHRNPGHHSVRYRERESMRSDSDSASLVSSIDEDSGIVTLDPLEHEWMMCSSDGRWEILHRLLLCEPNLVTKKDFVTGFTCLHWAAKQGKQELLALLVNFAKQHGVPINVNARSSAGYTPLHLAAMHSHMEVVKLLVGAYDADVDARDYSGKKASQYLSGSVSEGIRDIIGATVHPDDESAETGPGRWRLSKVLHSNFKLLNHPEEDAVDGGGAVKYKPLYRKSSMNRIKPRLQKIRFRTQIVHSTSFREAEEGENLLTSPVNSRPKSNLFS</sequence>
<reference evidence="7" key="3">
    <citation type="submission" date="2025-09" db="UniProtKB">
        <authorList>
            <consortium name="Ensembl"/>
        </authorList>
    </citation>
    <scope>IDENTIFICATION</scope>
</reference>
<dbReference type="PROSITE" id="PS50088">
    <property type="entry name" value="ANK_REPEAT"/>
    <property type="match status" value="1"/>
</dbReference>